<feature type="transmembrane region" description="Helical" evidence="16">
    <location>
        <begin position="133"/>
        <end position="155"/>
    </location>
</feature>
<dbReference type="Pfam" id="PF05730">
    <property type="entry name" value="CFEM"/>
    <property type="match status" value="1"/>
</dbReference>
<feature type="transmembrane region" description="Helical" evidence="16">
    <location>
        <begin position="258"/>
        <end position="281"/>
    </location>
</feature>
<keyword evidence="14" id="KW-0408">Iron</keyword>
<dbReference type="RefSeq" id="XP_040661423.1">
    <property type="nucleotide sequence ID" value="XM_040800540.1"/>
</dbReference>
<feature type="transmembrane region" description="Helical" evidence="16">
    <location>
        <begin position="333"/>
        <end position="357"/>
    </location>
</feature>
<evidence type="ECO:0000256" key="2">
    <source>
        <dbReference type="ARBA" id="ARBA00004589"/>
    </source>
</evidence>
<feature type="transmembrane region" description="Helical" evidence="16">
    <location>
        <begin position="175"/>
        <end position="200"/>
    </location>
</feature>
<feature type="disulfide bond" evidence="14">
    <location>
        <begin position="56"/>
        <end position="89"/>
    </location>
</feature>
<feature type="chain" id="PRO_5007581072" description="CFEM domain-containing protein" evidence="17">
    <location>
        <begin position="19"/>
        <end position="461"/>
    </location>
</feature>
<evidence type="ECO:0000256" key="11">
    <source>
        <dbReference type="ARBA" id="ARBA00023157"/>
    </source>
</evidence>
<name>A0A151GYB5_DRECN</name>
<dbReference type="GO" id="GO:0098552">
    <property type="term" value="C:side of membrane"/>
    <property type="evidence" value="ECO:0007669"/>
    <property type="project" value="UniProtKB-KW"/>
</dbReference>
<feature type="compositionally biased region" description="Basic and acidic residues" evidence="15">
    <location>
        <begin position="399"/>
        <end position="408"/>
    </location>
</feature>
<feature type="transmembrane region" description="Helical" evidence="16">
    <location>
        <begin position="212"/>
        <end position="233"/>
    </location>
</feature>
<dbReference type="GO" id="GO:0005576">
    <property type="term" value="C:extracellular region"/>
    <property type="evidence" value="ECO:0007669"/>
    <property type="project" value="UniProtKB-SubCell"/>
</dbReference>
<comment type="caution">
    <text evidence="19">The sequence shown here is derived from an EMBL/GenBank/DDBJ whole genome shotgun (WGS) entry which is preliminary data.</text>
</comment>
<reference evidence="19 20" key="1">
    <citation type="journal article" date="2016" name="Sci. Rep.">
        <title>Insights into Adaptations to a Near-Obligate Nematode Endoparasitic Lifestyle from the Finished Genome of Drechmeria coniospora.</title>
        <authorList>
            <person name="Zhang L."/>
            <person name="Zhou Z."/>
            <person name="Guo Q."/>
            <person name="Fokkens L."/>
            <person name="Miskei M."/>
            <person name="Pocsi I."/>
            <person name="Zhang W."/>
            <person name="Chen M."/>
            <person name="Wang L."/>
            <person name="Sun Y."/>
            <person name="Donzelli B.G."/>
            <person name="Gibson D.M."/>
            <person name="Nelson D.R."/>
            <person name="Luo J.G."/>
            <person name="Rep M."/>
            <person name="Liu H."/>
            <person name="Yang S."/>
            <person name="Wang J."/>
            <person name="Krasnoff S.B."/>
            <person name="Xu Y."/>
            <person name="Molnar I."/>
            <person name="Lin M."/>
        </authorList>
    </citation>
    <scope>NUCLEOTIDE SEQUENCE [LARGE SCALE GENOMIC DNA]</scope>
    <source>
        <strain evidence="19 20">ARSEF 6962</strain>
    </source>
</reference>
<feature type="domain" description="CFEM" evidence="18">
    <location>
        <begin position="1"/>
        <end position="116"/>
    </location>
</feature>
<evidence type="ECO:0000256" key="8">
    <source>
        <dbReference type="ARBA" id="ARBA00022729"/>
    </source>
</evidence>
<dbReference type="InParanoid" id="A0A151GYB5"/>
<evidence type="ECO:0000256" key="16">
    <source>
        <dbReference type="SAM" id="Phobius"/>
    </source>
</evidence>
<evidence type="ECO:0000256" key="14">
    <source>
        <dbReference type="PROSITE-ProRule" id="PRU01356"/>
    </source>
</evidence>
<dbReference type="EMBL" id="LAYC01000001">
    <property type="protein sequence ID" value="KYK62071.1"/>
    <property type="molecule type" value="Genomic_DNA"/>
</dbReference>
<organism evidence="19 20">
    <name type="scientific">Drechmeria coniospora</name>
    <name type="common">Nematophagous fungus</name>
    <name type="synonym">Meria coniospora</name>
    <dbReference type="NCBI Taxonomy" id="98403"/>
    <lineage>
        <taxon>Eukaryota</taxon>
        <taxon>Fungi</taxon>
        <taxon>Dikarya</taxon>
        <taxon>Ascomycota</taxon>
        <taxon>Pezizomycotina</taxon>
        <taxon>Sordariomycetes</taxon>
        <taxon>Hypocreomycetidae</taxon>
        <taxon>Hypocreales</taxon>
        <taxon>Ophiocordycipitaceae</taxon>
        <taxon>Drechmeria</taxon>
    </lineage>
</organism>
<dbReference type="GO" id="GO:0046872">
    <property type="term" value="F:metal ion binding"/>
    <property type="evidence" value="ECO:0007669"/>
    <property type="project" value="UniProtKB-UniRule"/>
</dbReference>
<evidence type="ECO:0000256" key="6">
    <source>
        <dbReference type="ARBA" id="ARBA00022622"/>
    </source>
</evidence>
<feature type="transmembrane region" description="Helical" evidence="16">
    <location>
        <begin position="100"/>
        <end position="121"/>
    </location>
</feature>
<evidence type="ECO:0000256" key="5">
    <source>
        <dbReference type="ARBA" id="ARBA00022525"/>
    </source>
</evidence>
<keyword evidence="11 14" id="KW-1015">Disulfide bond</keyword>
<comment type="similarity">
    <text evidence="4">Belongs to the RBT5 family.</text>
</comment>
<dbReference type="InterPro" id="IPR052337">
    <property type="entry name" value="SAT4-like"/>
</dbReference>
<keyword evidence="9 16" id="KW-1133">Transmembrane helix</keyword>
<comment type="subcellular location">
    <subcellularLocation>
        <location evidence="2">Membrane</location>
        <topology evidence="2">Lipid-anchor</topology>
        <topology evidence="2">GPI-anchor</topology>
    </subcellularLocation>
    <subcellularLocation>
        <location evidence="1">Membrane</location>
        <topology evidence="1">Multi-pass membrane protein</topology>
    </subcellularLocation>
    <subcellularLocation>
        <location evidence="3">Secreted</location>
    </subcellularLocation>
</comment>
<dbReference type="Pfam" id="PF20684">
    <property type="entry name" value="Fung_rhodopsin"/>
    <property type="match status" value="1"/>
</dbReference>
<evidence type="ECO:0000256" key="3">
    <source>
        <dbReference type="ARBA" id="ARBA00004613"/>
    </source>
</evidence>
<evidence type="ECO:0000256" key="9">
    <source>
        <dbReference type="ARBA" id="ARBA00022989"/>
    </source>
</evidence>
<dbReference type="PROSITE" id="PS52012">
    <property type="entry name" value="CFEM"/>
    <property type="match status" value="1"/>
</dbReference>
<feature type="transmembrane region" description="Helical" evidence="16">
    <location>
        <begin position="293"/>
        <end position="313"/>
    </location>
</feature>
<dbReference type="SMART" id="SM00747">
    <property type="entry name" value="CFEM"/>
    <property type="match status" value="1"/>
</dbReference>
<keyword evidence="20" id="KW-1185">Reference proteome</keyword>
<keyword evidence="10 16" id="KW-0472">Membrane</keyword>
<keyword evidence="8 17" id="KW-0732">Signal</keyword>
<keyword evidence="7 16" id="KW-0812">Transmembrane</keyword>
<evidence type="ECO:0000256" key="13">
    <source>
        <dbReference type="ARBA" id="ARBA00038359"/>
    </source>
</evidence>
<evidence type="ECO:0000313" key="19">
    <source>
        <dbReference type="EMBL" id="KYK62071.1"/>
    </source>
</evidence>
<evidence type="ECO:0000256" key="10">
    <source>
        <dbReference type="ARBA" id="ARBA00023136"/>
    </source>
</evidence>
<dbReference type="AlphaFoldDB" id="A0A151GYB5"/>
<keyword evidence="12" id="KW-0449">Lipoprotein</keyword>
<feature type="region of interest" description="Disordered" evidence="15">
    <location>
        <begin position="388"/>
        <end position="411"/>
    </location>
</feature>
<protein>
    <recommendedName>
        <fullName evidence="18">CFEM domain-containing protein</fullName>
    </recommendedName>
</protein>
<evidence type="ECO:0000256" key="7">
    <source>
        <dbReference type="ARBA" id="ARBA00022692"/>
    </source>
</evidence>
<evidence type="ECO:0000256" key="4">
    <source>
        <dbReference type="ARBA" id="ARBA00010031"/>
    </source>
</evidence>
<keyword evidence="14" id="KW-0349">Heme</keyword>
<evidence type="ECO:0000256" key="15">
    <source>
        <dbReference type="SAM" id="MobiDB-lite"/>
    </source>
</evidence>
<proteinExistence type="inferred from homology"/>
<feature type="binding site" description="axial binding residue" evidence="14">
    <location>
        <position position="51"/>
    </location>
    <ligand>
        <name>heme</name>
        <dbReference type="ChEBI" id="CHEBI:30413"/>
    </ligand>
    <ligandPart>
        <name>Fe</name>
        <dbReference type="ChEBI" id="CHEBI:18248"/>
    </ligandPart>
</feature>
<accession>A0A151GYB5</accession>
<keyword evidence="6" id="KW-0325">Glycoprotein</keyword>
<evidence type="ECO:0000256" key="1">
    <source>
        <dbReference type="ARBA" id="ARBA00004141"/>
    </source>
</evidence>
<dbReference type="GeneID" id="63715859"/>
<dbReference type="PANTHER" id="PTHR33048">
    <property type="entry name" value="PTH11-LIKE INTEGRAL MEMBRANE PROTEIN (AFU_ORTHOLOGUE AFUA_5G11245)"/>
    <property type="match status" value="1"/>
</dbReference>
<gene>
    <name evidence="19" type="ORF">DCS_03216</name>
</gene>
<feature type="disulfide bond" evidence="14">
    <location>
        <begin position="33"/>
        <end position="73"/>
    </location>
</feature>
<feature type="compositionally biased region" description="Polar residues" evidence="15">
    <location>
        <begin position="388"/>
        <end position="397"/>
    </location>
</feature>
<dbReference type="PANTHER" id="PTHR33048:SF143">
    <property type="entry name" value="EXTRACELLULAR MEMBRANE PROTEIN CFEM DOMAIN-CONTAINING PROTEIN-RELATED"/>
    <property type="match status" value="1"/>
</dbReference>
<evidence type="ECO:0000256" key="12">
    <source>
        <dbReference type="ARBA" id="ARBA00023288"/>
    </source>
</evidence>
<dbReference type="InterPro" id="IPR008427">
    <property type="entry name" value="Extracellular_membr_CFEM_dom"/>
</dbReference>
<keyword evidence="14" id="KW-0479">Metal-binding</keyword>
<evidence type="ECO:0000313" key="20">
    <source>
        <dbReference type="Proteomes" id="UP000076580"/>
    </source>
</evidence>
<evidence type="ECO:0000259" key="18">
    <source>
        <dbReference type="PROSITE" id="PS52012"/>
    </source>
</evidence>
<dbReference type="STRING" id="98403.A0A151GYB5"/>
<evidence type="ECO:0000256" key="17">
    <source>
        <dbReference type="SAM" id="SignalP"/>
    </source>
</evidence>
<comment type="similarity">
    <text evidence="13">Belongs to the SAT4 family.</text>
</comment>
<feature type="disulfide bond" evidence="14">
    <location>
        <begin position="37"/>
        <end position="68"/>
    </location>
</feature>
<keyword evidence="6" id="KW-0336">GPI-anchor</keyword>
<keyword evidence="5" id="KW-0964">Secreted</keyword>
<dbReference type="Proteomes" id="UP000076580">
    <property type="component" value="Chromosome 01"/>
</dbReference>
<feature type="disulfide bond" evidence="14">
    <location>
        <begin position="47"/>
        <end position="54"/>
    </location>
</feature>
<feature type="signal peptide" evidence="17">
    <location>
        <begin position="1"/>
        <end position="18"/>
    </location>
</feature>
<sequence length="461" mass="50860">MKSSNFCILGLVALPVAAQEPSFPAAISGFPGCALSCLGADNGTTTCAVTDLACMCADQTLQGIMTKCVLTNCTVREALLTKNLTATACHEPVRDKSASYVAISNTCGIISALFVIQRFAYKYWAKIDFGPDDWFTLASIVVGVPSTVFNAYPVVQNGMGRDVWTLTPNQIADFGMFFYMLEINYLAEIALVKIALLCFYVRIFPSTAVRRLLWGTVAFVCLFGIIFVFVALFQCTPVNHFWLQWDREHPGMCLDINAIAWSNAAISIALDGWMLGIPLWQLRALHMDWRKKAGVAIMFCVGTSVTIVSILRLRSLVKFGSETMNLTWDFFDVGVWSTVEINVGIICVCMPTLRLLLVRLFPRLLGTTQRTYEKYSSGRHLSMTVQRPTQLGRTGTISRAERSHDASHTKGNQITCQTTYTVEFDDLTSSTVRELECAISDGSASPLSHSHLGLGFSRMDG</sequence>
<dbReference type="InterPro" id="IPR049326">
    <property type="entry name" value="Rhodopsin_dom_fungi"/>
</dbReference>